<gene>
    <name evidence="3" type="ORF">ILUMI_06032</name>
</gene>
<sequence>MSNTQMFALICNYFHIAKFFIIVTLIASIHNRRTPDYGFVAYLFCKHNFSHKCTGAIVASKWILNYCEYGSCVYDAVRVGVSKKVHRIVDFTYDIDNRIVHPGYFTKQFPQINDKYDLRYLYAAKHAVFLDRTAEEMRLIKGLVRPIVISRSTGLPPDAKTIFFPKADHQRANPLARFKTMAIVDNQLCNSYYKKYNLQLEGDFHYCVDSSQTTYEECCGGNAIMEYSNRLIGVVAWSTACWSPPEPWVFTSIGMYYKWITNITGYDPIFTQDFPINKKHKRSKKS</sequence>
<dbReference type="PROSITE" id="PS50240">
    <property type="entry name" value="TRYPSIN_DOM"/>
    <property type="match status" value="1"/>
</dbReference>
<dbReference type="InterPro" id="IPR009003">
    <property type="entry name" value="Peptidase_S1_PA"/>
</dbReference>
<evidence type="ECO:0000313" key="3">
    <source>
        <dbReference type="EMBL" id="KAF2900165.1"/>
    </source>
</evidence>
<dbReference type="GO" id="GO:0006508">
    <property type="term" value="P:proteolysis"/>
    <property type="evidence" value="ECO:0007669"/>
    <property type="project" value="InterPro"/>
</dbReference>
<evidence type="ECO:0000313" key="4">
    <source>
        <dbReference type="Proteomes" id="UP000801492"/>
    </source>
</evidence>
<dbReference type="Pfam" id="PF00089">
    <property type="entry name" value="Trypsin"/>
    <property type="match status" value="1"/>
</dbReference>
<dbReference type="InterPro" id="IPR001254">
    <property type="entry name" value="Trypsin_dom"/>
</dbReference>
<reference evidence="3" key="1">
    <citation type="submission" date="2019-08" db="EMBL/GenBank/DDBJ databases">
        <title>The genome of the North American firefly Photinus pyralis.</title>
        <authorList>
            <consortium name="Photinus pyralis genome working group"/>
            <person name="Fallon T.R."/>
            <person name="Sander Lower S.E."/>
            <person name="Weng J.-K."/>
        </authorList>
    </citation>
    <scope>NUCLEOTIDE SEQUENCE</scope>
    <source>
        <strain evidence="3">TRF0915ILg1</strain>
        <tissue evidence="3">Whole body</tissue>
    </source>
</reference>
<name>A0A8K0GD02_IGNLU</name>
<dbReference type="Proteomes" id="UP000801492">
    <property type="component" value="Unassembled WGS sequence"/>
</dbReference>
<dbReference type="InterPro" id="IPR043504">
    <property type="entry name" value="Peptidase_S1_PA_chymotrypsin"/>
</dbReference>
<feature type="transmembrane region" description="Helical" evidence="1">
    <location>
        <begin position="6"/>
        <end position="27"/>
    </location>
</feature>
<dbReference type="AlphaFoldDB" id="A0A8K0GD02"/>
<dbReference type="Gene3D" id="2.40.10.10">
    <property type="entry name" value="Trypsin-like serine proteases"/>
    <property type="match status" value="1"/>
</dbReference>
<keyword evidence="1" id="KW-0812">Transmembrane</keyword>
<keyword evidence="1" id="KW-1133">Transmembrane helix</keyword>
<comment type="caution">
    <text evidence="3">The sequence shown here is derived from an EMBL/GenBank/DDBJ whole genome shotgun (WGS) entry which is preliminary data.</text>
</comment>
<dbReference type="GO" id="GO:0004252">
    <property type="term" value="F:serine-type endopeptidase activity"/>
    <property type="evidence" value="ECO:0007669"/>
    <property type="project" value="InterPro"/>
</dbReference>
<protein>
    <recommendedName>
        <fullName evidence="2">Peptidase S1 domain-containing protein</fullName>
    </recommendedName>
</protein>
<evidence type="ECO:0000256" key="1">
    <source>
        <dbReference type="SAM" id="Phobius"/>
    </source>
</evidence>
<keyword evidence="4" id="KW-1185">Reference proteome</keyword>
<keyword evidence="1" id="KW-0472">Membrane</keyword>
<proteinExistence type="predicted"/>
<dbReference type="EMBL" id="VTPC01002353">
    <property type="protein sequence ID" value="KAF2900165.1"/>
    <property type="molecule type" value="Genomic_DNA"/>
</dbReference>
<evidence type="ECO:0000259" key="2">
    <source>
        <dbReference type="PROSITE" id="PS50240"/>
    </source>
</evidence>
<feature type="domain" description="Peptidase S1" evidence="2">
    <location>
        <begin position="25"/>
        <end position="265"/>
    </location>
</feature>
<dbReference type="SUPFAM" id="SSF50494">
    <property type="entry name" value="Trypsin-like serine proteases"/>
    <property type="match status" value="1"/>
</dbReference>
<accession>A0A8K0GD02</accession>
<dbReference type="OrthoDB" id="10416614at2759"/>
<organism evidence="3 4">
    <name type="scientific">Ignelater luminosus</name>
    <name type="common">Cucubano</name>
    <name type="synonym">Pyrophorus luminosus</name>
    <dbReference type="NCBI Taxonomy" id="2038154"/>
    <lineage>
        <taxon>Eukaryota</taxon>
        <taxon>Metazoa</taxon>
        <taxon>Ecdysozoa</taxon>
        <taxon>Arthropoda</taxon>
        <taxon>Hexapoda</taxon>
        <taxon>Insecta</taxon>
        <taxon>Pterygota</taxon>
        <taxon>Neoptera</taxon>
        <taxon>Endopterygota</taxon>
        <taxon>Coleoptera</taxon>
        <taxon>Polyphaga</taxon>
        <taxon>Elateriformia</taxon>
        <taxon>Elateroidea</taxon>
        <taxon>Elateridae</taxon>
        <taxon>Agrypninae</taxon>
        <taxon>Pyrophorini</taxon>
        <taxon>Ignelater</taxon>
    </lineage>
</organism>